<dbReference type="PANTHER" id="PTHR38340:SF1">
    <property type="entry name" value="S-LAYER PROTEIN"/>
    <property type="match status" value="1"/>
</dbReference>
<dbReference type="Gene3D" id="2.150.10.10">
    <property type="entry name" value="Serralysin-like metalloprotease, C-terminal"/>
    <property type="match status" value="5"/>
</dbReference>
<evidence type="ECO:0000256" key="2">
    <source>
        <dbReference type="ARBA" id="ARBA00022525"/>
    </source>
</evidence>
<evidence type="ECO:0000256" key="1">
    <source>
        <dbReference type="ARBA" id="ARBA00004613"/>
    </source>
</evidence>
<organism evidence="3 4">
    <name type="scientific">Seohaeicola nanhaiensis</name>
    <dbReference type="NCBI Taxonomy" id="1387282"/>
    <lineage>
        <taxon>Bacteria</taxon>
        <taxon>Pseudomonadati</taxon>
        <taxon>Pseudomonadota</taxon>
        <taxon>Alphaproteobacteria</taxon>
        <taxon>Rhodobacterales</taxon>
        <taxon>Roseobacteraceae</taxon>
        <taxon>Seohaeicola</taxon>
    </lineage>
</organism>
<dbReference type="PRINTS" id="PR00313">
    <property type="entry name" value="CABNDNGRPT"/>
</dbReference>
<sequence length="470" mass="48364">MADDFHFINLIASNGATVTIDDQLPGIDWLVLEGEYQFQSDIRLSWENSNGVSVSASGMYFVSGVSGGFVGSRLIVNGFIENARGSDTQDFIQGNEGDNILMGDGARTGNGGHDVLWGLDGKDTIFGGNGADEIKGDNGDDRLLGDAGEDNISGGAGVDSVEGGSGADEMYGGGDLGDTVAYRTSNAGVTILITFGSATLGAGGHAEGDLIGGFPNIDGSDFNDTMTDTVAGAVAFGGNDNIFRGFGGRDRLFLGGGNDTGFGGDDHDTIWGQAGDDKAFGGAGNDTLNMGEGNDLARGGAGNDILSGDGGNDRLFGDAGNDIIFTRLGRDRADGGAGDDQILAARGVTFAFGGSGDDKLISAGGRNTFTGGDGVDRFEFRTQSADIETGGYTRITDFQRAKGELVDLRVLGDFNFIRGAAFSGTGLEVRFDTTANGVEVFADIDGDGIAELKILMDGLARVFATDFLLV</sequence>
<dbReference type="InterPro" id="IPR011049">
    <property type="entry name" value="Serralysin-like_metalloprot_C"/>
</dbReference>
<proteinExistence type="predicted"/>
<evidence type="ECO:0000313" key="4">
    <source>
        <dbReference type="Proteomes" id="UP001595973"/>
    </source>
</evidence>
<dbReference type="SUPFAM" id="SSF51120">
    <property type="entry name" value="beta-Roll"/>
    <property type="match status" value="3"/>
</dbReference>
<dbReference type="EMBL" id="JBHSGI010000002">
    <property type="protein sequence ID" value="MFC4667306.1"/>
    <property type="molecule type" value="Genomic_DNA"/>
</dbReference>
<dbReference type="RefSeq" id="WP_380715374.1">
    <property type="nucleotide sequence ID" value="NZ_JBHSGI010000002.1"/>
</dbReference>
<reference evidence="4" key="1">
    <citation type="journal article" date="2019" name="Int. J. Syst. Evol. Microbiol.">
        <title>The Global Catalogue of Microorganisms (GCM) 10K type strain sequencing project: providing services to taxonomists for standard genome sequencing and annotation.</title>
        <authorList>
            <consortium name="The Broad Institute Genomics Platform"/>
            <consortium name="The Broad Institute Genome Sequencing Center for Infectious Disease"/>
            <person name="Wu L."/>
            <person name="Ma J."/>
        </authorList>
    </citation>
    <scope>NUCLEOTIDE SEQUENCE [LARGE SCALE GENOMIC DNA]</scope>
    <source>
        <strain evidence="4">CGMCC 4.7283</strain>
    </source>
</reference>
<comment type="subcellular location">
    <subcellularLocation>
        <location evidence="1">Secreted</location>
    </subcellularLocation>
</comment>
<keyword evidence="2" id="KW-0964">Secreted</keyword>
<comment type="caution">
    <text evidence="3">The sequence shown here is derived from an EMBL/GenBank/DDBJ whole genome shotgun (WGS) entry which is preliminary data.</text>
</comment>
<dbReference type="InterPro" id="IPR001343">
    <property type="entry name" value="Hemolysn_Ca-bd"/>
</dbReference>
<accession>A0ABV9KCF6</accession>
<protein>
    <submittedName>
        <fullName evidence="3">Calcium-binding protein</fullName>
    </submittedName>
</protein>
<dbReference type="Pfam" id="PF00353">
    <property type="entry name" value="HemolysinCabind"/>
    <property type="match status" value="6"/>
</dbReference>
<evidence type="ECO:0000313" key="3">
    <source>
        <dbReference type="EMBL" id="MFC4667306.1"/>
    </source>
</evidence>
<dbReference type="PROSITE" id="PS00330">
    <property type="entry name" value="HEMOLYSIN_CALCIUM"/>
    <property type="match status" value="1"/>
</dbReference>
<gene>
    <name evidence="3" type="ORF">ACFO5X_01960</name>
</gene>
<dbReference type="PANTHER" id="PTHR38340">
    <property type="entry name" value="S-LAYER PROTEIN"/>
    <property type="match status" value="1"/>
</dbReference>
<dbReference type="InterPro" id="IPR050557">
    <property type="entry name" value="RTX_toxin/Mannuronan_C5-epim"/>
</dbReference>
<keyword evidence="4" id="KW-1185">Reference proteome</keyword>
<dbReference type="InterPro" id="IPR018511">
    <property type="entry name" value="Hemolysin-typ_Ca-bd_CS"/>
</dbReference>
<name>A0ABV9KCF6_9RHOB</name>
<dbReference type="Proteomes" id="UP001595973">
    <property type="component" value="Unassembled WGS sequence"/>
</dbReference>